<evidence type="ECO:0000313" key="2">
    <source>
        <dbReference type="EMBL" id="KAB0238273.1"/>
    </source>
</evidence>
<dbReference type="EMBL" id="SRLN01000017">
    <property type="protein sequence ID" value="KAB0238247.1"/>
    <property type="molecule type" value="Genomic_DNA"/>
</dbReference>
<dbReference type="Proteomes" id="UP000325636">
    <property type="component" value="Unassembled WGS sequence"/>
</dbReference>
<name>A0A5J5LP81_MICAE</name>
<accession>A0A5J5LP81</accession>
<comment type="caution">
    <text evidence="1">The sequence shown here is derived from an EMBL/GenBank/DDBJ whole genome shotgun (WGS) entry which is preliminary data.</text>
</comment>
<dbReference type="EMBL" id="SRLN01000017">
    <property type="protein sequence ID" value="KAB0238273.1"/>
    <property type="molecule type" value="Genomic_DNA"/>
</dbReference>
<reference evidence="4" key="1">
    <citation type="submission" date="2019-04" db="EMBL/GenBank/DDBJ databases">
        <title>Microviridin 1777: A Toxic Chymotrypsin Inhibitor Discovered by a Metabologenomic Approach.</title>
        <authorList>
            <person name="Sieber S."/>
            <person name="Grendelmeier S.M."/>
            <person name="Harris L.A."/>
            <person name="Mitchell D.A."/>
            <person name="Gademann K."/>
        </authorList>
    </citation>
    <scope>NUCLEOTIDE SEQUENCE [LARGE SCALE GENOMIC DNA]</scope>
    <source>
        <strain evidence="4">EAWAG127a</strain>
    </source>
</reference>
<dbReference type="AlphaFoldDB" id="A0A5J5LP81"/>
<gene>
    <name evidence="3" type="ORF">EZJ55_00725</name>
    <name evidence="1" type="ORF">EZJ55_24580</name>
    <name evidence="2" type="ORF">EZJ55_24730</name>
</gene>
<organism evidence="1 4">
    <name type="scientific">Microcystis aeruginosa EAWAG127a</name>
    <dbReference type="NCBI Taxonomy" id="2529855"/>
    <lineage>
        <taxon>Bacteria</taxon>
        <taxon>Bacillati</taxon>
        <taxon>Cyanobacteriota</taxon>
        <taxon>Cyanophyceae</taxon>
        <taxon>Oscillatoriophycideae</taxon>
        <taxon>Chroococcales</taxon>
        <taxon>Microcystaceae</taxon>
        <taxon>Microcystis</taxon>
    </lineage>
</organism>
<protein>
    <submittedName>
        <fullName evidence="1">Uncharacterized protein</fullName>
    </submittedName>
</protein>
<evidence type="ECO:0000313" key="3">
    <source>
        <dbReference type="EMBL" id="KAB0243743.1"/>
    </source>
</evidence>
<evidence type="ECO:0000313" key="4">
    <source>
        <dbReference type="Proteomes" id="UP000325636"/>
    </source>
</evidence>
<proteinExistence type="predicted"/>
<reference evidence="1" key="2">
    <citation type="journal article" date="2020" name="J. Nat. Prod.">
        <title>Microviridin 1777: A Toxic Chymotrypsin Inhibitor Discovered by a Metabologenomic Approach.</title>
        <authorList>
            <person name="Sieber S."/>
            <person name="Grendelmeier S.M."/>
            <person name="Harris L.A."/>
            <person name="Mitchell D.A."/>
            <person name="Gademann K."/>
        </authorList>
    </citation>
    <scope>NUCLEOTIDE SEQUENCE</scope>
    <source>
        <strain evidence="1">EAWAG127a</strain>
    </source>
</reference>
<sequence>MKEFSGLMRVEIEVIIEAKNQGEAEKIFDDIYPNISIEKEGSHKIKILDERNNLDCIEWEINEITSIGE</sequence>
<evidence type="ECO:0000313" key="1">
    <source>
        <dbReference type="EMBL" id="KAB0238247.1"/>
    </source>
</evidence>
<dbReference type="RefSeq" id="WP_150975046.1">
    <property type="nucleotide sequence ID" value="NZ_SRLN01000011.1"/>
</dbReference>
<dbReference type="EMBL" id="SRLN01000011">
    <property type="protein sequence ID" value="KAB0243743.1"/>
    <property type="molecule type" value="Genomic_DNA"/>
</dbReference>